<feature type="signal peptide" evidence="5">
    <location>
        <begin position="1"/>
        <end position="21"/>
    </location>
</feature>
<dbReference type="RefSeq" id="WP_059180498.1">
    <property type="nucleotide sequence ID" value="NZ_CP023529.1"/>
</dbReference>
<feature type="chain" id="PRO_5042955938" evidence="5">
    <location>
        <begin position="22"/>
        <end position="180"/>
    </location>
</feature>
<comment type="caution">
    <text evidence="7">The sequence shown here is derived from an EMBL/GenBank/DDBJ whole genome shotgun (WGS) entry which is preliminary data.</text>
</comment>
<dbReference type="PANTHER" id="PTHR33420">
    <property type="entry name" value="FIMBRIAL SUBUNIT ELFA-RELATED"/>
    <property type="match status" value="1"/>
</dbReference>
<dbReference type="InterPro" id="IPR036937">
    <property type="entry name" value="Adhesion_dom_fimbrial_sf"/>
</dbReference>
<evidence type="ECO:0000256" key="2">
    <source>
        <dbReference type="ARBA" id="ARBA00006671"/>
    </source>
</evidence>
<dbReference type="EMBL" id="JAENMS010000009">
    <property type="protein sequence ID" value="MBL5936029.1"/>
    <property type="molecule type" value="Genomic_DNA"/>
</dbReference>
<evidence type="ECO:0000313" key="8">
    <source>
        <dbReference type="Proteomes" id="UP000653275"/>
    </source>
</evidence>
<evidence type="ECO:0000256" key="3">
    <source>
        <dbReference type="ARBA" id="ARBA00022729"/>
    </source>
</evidence>
<keyword evidence="4" id="KW-0281">Fimbrium</keyword>
<gene>
    <name evidence="7" type="ORF">I7V27_16435</name>
</gene>
<protein>
    <submittedName>
        <fullName evidence="7">Fimbrial protein</fullName>
    </submittedName>
</protein>
<dbReference type="InterPro" id="IPR000259">
    <property type="entry name" value="Adhesion_dom_fimbrial"/>
</dbReference>
<reference evidence="7" key="1">
    <citation type="submission" date="2020-12" db="EMBL/GenBank/DDBJ databases">
        <title>Draft genome sequence of Enterobacter spp., Lelliottia spp. and Serratia spp. isolated from drinking water reservoirs and lakes.</title>
        <authorList>
            <person name="Reitter C."/>
            <person name="Neuhaus K."/>
            <person name="Huegler M."/>
        </authorList>
    </citation>
    <scope>NUCLEOTIDE SEQUENCE</scope>
    <source>
        <strain evidence="7">TZW15</strain>
    </source>
</reference>
<dbReference type="InterPro" id="IPR050263">
    <property type="entry name" value="Bact_Fimbrial_Adh_Pro"/>
</dbReference>
<keyword evidence="3 5" id="KW-0732">Signal</keyword>
<feature type="domain" description="Fimbrial-type adhesion" evidence="6">
    <location>
        <begin position="34"/>
        <end position="177"/>
    </location>
</feature>
<evidence type="ECO:0000313" key="7">
    <source>
        <dbReference type="EMBL" id="MBL5936029.1"/>
    </source>
</evidence>
<organism evidence="7 8">
    <name type="scientific">Lelliottia amnigena</name>
    <name type="common">Enterobacter amnigenus</name>
    <dbReference type="NCBI Taxonomy" id="61646"/>
    <lineage>
        <taxon>Bacteria</taxon>
        <taxon>Pseudomonadati</taxon>
        <taxon>Pseudomonadota</taxon>
        <taxon>Gammaproteobacteria</taxon>
        <taxon>Enterobacterales</taxon>
        <taxon>Enterobacteriaceae</taxon>
        <taxon>Lelliottia</taxon>
    </lineage>
</organism>
<evidence type="ECO:0000259" key="6">
    <source>
        <dbReference type="Pfam" id="PF00419"/>
    </source>
</evidence>
<dbReference type="GO" id="GO:0009289">
    <property type="term" value="C:pilus"/>
    <property type="evidence" value="ECO:0007669"/>
    <property type="project" value="UniProtKB-SubCell"/>
</dbReference>
<name>A0AAP2F229_LELAM</name>
<comment type="subcellular location">
    <subcellularLocation>
        <location evidence="1">Fimbrium</location>
    </subcellularLocation>
</comment>
<proteinExistence type="inferred from homology"/>
<dbReference type="Gene3D" id="2.60.40.1090">
    <property type="entry name" value="Fimbrial-type adhesion domain"/>
    <property type="match status" value="1"/>
</dbReference>
<dbReference type="GO" id="GO:0043709">
    <property type="term" value="P:cell adhesion involved in single-species biofilm formation"/>
    <property type="evidence" value="ECO:0007669"/>
    <property type="project" value="TreeGrafter"/>
</dbReference>
<evidence type="ECO:0000256" key="1">
    <source>
        <dbReference type="ARBA" id="ARBA00004561"/>
    </source>
</evidence>
<dbReference type="PANTHER" id="PTHR33420:SF3">
    <property type="entry name" value="FIMBRIAL SUBUNIT ELFA"/>
    <property type="match status" value="1"/>
</dbReference>
<dbReference type="SUPFAM" id="SSF49401">
    <property type="entry name" value="Bacterial adhesins"/>
    <property type="match status" value="1"/>
</dbReference>
<evidence type="ECO:0000256" key="5">
    <source>
        <dbReference type="SAM" id="SignalP"/>
    </source>
</evidence>
<dbReference type="AlphaFoldDB" id="A0AAP2F229"/>
<accession>A0AAP2F229</accession>
<dbReference type="Proteomes" id="UP000653275">
    <property type="component" value="Unassembled WGS sequence"/>
</dbReference>
<comment type="similarity">
    <text evidence="2">Belongs to the fimbrial protein family.</text>
</comment>
<evidence type="ECO:0000256" key="4">
    <source>
        <dbReference type="ARBA" id="ARBA00023263"/>
    </source>
</evidence>
<sequence length="180" mass="18925">MNLKITLLTAICLSTCAAVYAQEAPNDVSATLQVAGTVNDTESTCDLSLSASSIAIKDVKVSELPVQGSDAEPLKLDSIGIHLNGEKCNKTNLKFIASTDPTAHDTLLNSSNNTTSAKGVGIGVYDARGSAIDLTKTISSDWWIDFSNVYPIYFRTVKLAGATPTGGDVQASLTVQLENL</sequence>
<dbReference type="GeneID" id="93307261"/>
<dbReference type="InterPro" id="IPR008966">
    <property type="entry name" value="Adhesion_dom_sf"/>
</dbReference>
<dbReference type="Pfam" id="PF00419">
    <property type="entry name" value="Fimbrial"/>
    <property type="match status" value="1"/>
</dbReference>